<dbReference type="EMBL" id="JBHTMM010000002">
    <property type="protein sequence ID" value="MFD1304753.1"/>
    <property type="molecule type" value="Genomic_DNA"/>
</dbReference>
<dbReference type="PANTHER" id="PTHR48050">
    <property type="entry name" value="STEROL 3-BETA-GLUCOSYLTRANSFERASE"/>
    <property type="match status" value="1"/>
</dbReference>
<evidence type="ECO:0000313" key="5">
    <source>
        <dbReference type="Proteomes" id="UP001597058"/>
    </source>
</evidence>
<reference evidence="5" key="1">
    <citation type="journal article" date="2019" name="Int. J. Syst. Evol. Microbiol.">
        <title>The Global Catalogue of Microorganisms (GCM) 10K type strain sequencing project: providing services to taxonomists for standard genome sequencing and annotation.</title>
        <authorList>
            <consortium name="The Broad Institute Genomics Platform"/>
            <consortium name="The Broad Institute Genome Sequencing Center for Infectious Disease"/>
            <person name="Wu L."/>
            <person name="Ma J."/>
        </authorList>
    </citation>
    <scope>NUCLEOTIDE SEQUENCE [LARGE SCALE GENOMIC DNA]</scope>
    <source>
        <strain evidence="5">CGMCC 4.7020</strain>
    </source>
</reference>
<evidence type="ECO:0000259" key="3">
    <source>
        <dbReference type="Pfam" id="PF03033"/>
    </source>
</evidence>
<dbReference type="SUPFAM" id="SSF53756">
    <property type="entry name" value="UDP-Glycosyltransferase/glycogen phosphorylase"/>
    <property type="match status" value="1"/>
</dbReference>
<comment type="caution">
    <text evidence="4">The sequence shown here is derived from an EMBL/GenBank/DDBJ whole genome shotgun (WGS) entry which is preliminary data.</text>
</comment>
<dbReference type="Proteomes" id="UP001597058">
    <property type="component" value="Unassembled WGS sequence"/>
</dbReference>
<dbReference type="Pfam" id="PF03033">
    <property type="entry name" value="Glyco_transf_28"/>
    <property type="match status" value="1"/>
</dbReference>
<keyword evidence="4" id="KW-0328">Glycosyltransferase</keyword>
<protein>
    <submittedName>
        <fullName evidence="4">Glycosyltransferase</fullName>
        <ecNumber evidence="4">2.4.-.-</ecNumber>
    </submittedName>
</protein>
<keyword evidence="1 4" id="KW-0808">Transferase</keyword>
<feature type="region of interest" description="Disordered" evidence="2">
    <location>
        <begin position="301"/>
        <end position="380"/>
    </location>
</feature>
<dbReference type="InterPro" id="IPR050426">
    <property type="entry name" value="Glycosyltransferase_28"/>
</dbReference>
<dbReference type="GO" id="GO:0016757">
    <property type="term" value="F:glycosyltransferase activity"/>
    <property type="evidence" value="ECO:0007669"/>
    <property type="project" value="UniProtKB-KW"/>
</dbReference>
<keyword evidence="5" id="KW-1185">Reference proteome</keyword>
<feature type="compositionally biased region" description="Basic residues" evidence="2">
    <location>
        <begin position="370"/>
        <end position="380"/>
    </location>
</feature>
<dbReference type="RefSeq" id="WP_381239419.1">
    <property type="nucleotide sequence ID" value="NZ_JBHSKH010000072.1"/>
</dbReference>
<dbReference type="EC" id="2.4.-.-" evidence="4"/>
<organism evidence="4 5">
    <name type="scientific">Streptomyces kaempferi</name>
    <dbReference type="NCBI Taxonomy" id="333725"/>
    <lineage>
        <taxon>Bacteria</taxon>
        <taxon>Bacillati</taxon>
        <taxon>Actinomycetota</taxon>
        <taxon>Actinomycetes</taxon>
        <taxon>Kitasatosporales</taxon>
        <taxon>Streptomycetaceae</taxon>
        <taxon>Streptomyces</taxon>
    </lineage>
</organism>
<proteinExistence type="predicted"/>
<feature type="compositionally biased region" description="Low complexity" evidence="2">
    <location>
        <begin position="358"/>
        <end position="369"/>
    </location>
</feature>
<feature type="compositionally biased region" description="Basic residues" evidence="2">
    <location>
        <begin position="9"/>
        <end position="18"/>
    </location>
</feature>
<dbReference type="Gene3D" id="3.40.50.2000">
    <property type="entry name" value="Glycogen Phosphorylase B"/>
    <property type="match status" value="1"/>
</dbReference>
<accession>A0ABW3X930</accession>
<evidence type="ECO:0000256" key="2">
    <source>
        <dbReference type="SAM" id="MobiDB-lite"/>
    </source>
</evidence>
<feature type="domain" description="Glycosyltransferase family 28 N-terminal" evidence="3">
    <location>
        <begin position="168"/>
        <end position="282"/>
    </location>
</feature>
<name>A0ABW3X930_9ACTN</name>
<dbReference type="PANTHER" id="PTHR48050:SF13">
    <property type="entry name" value="STEROL 3-BETA-GLUCOSYLTRANSFERASE UGT80A2"/>
    <property type="match status" value="1"/>
</dbReference>
<evidence type="ECO:0000256" key="1">
    <source>
        <dbReference type="ARBA" id="ARBA00022679"/>
    </source>
</evidence>
<gene>
    <name evidence="4" type="ORF">ACFQ5X_02720</name>
</gene>
<dbReference type="InterPro" id="IPR004276">
    <property type="entry name" value="GlycoTrans_28_N"/>
</dbReference>
<evidence type="ECO:0000313" key="4">
    <source>
        <dbReference type="EMBL" id="MFD1304753.1"/>
    </source>
</evidence>
<feature type="region of interest" description="Disordered" evidence="2">
    <location>
        <begin position="97"/>
        <end position="119"/>
    </location>
</feature>
<sequence length="380" mass="40639">MDRDFPGLPRHRRRHHRPPPAASGRRCARRAPSMPVPGANARRQVSSPAATASPGPDGSPRSVCRDPMPVRCRRHGIFLAPRGTRPQVADEFPPLSEDARISASGGNRRTEVQRGKSTRGNRLDTAARFPRHYYRTADRGSYRKAPIRGENRFLCAGRPAWDGRTMRFLLSTIGSRGEVQPVVAPAVRLKEMGQDAVVCAPPDFRGWAESLGIAYVSVGPELRGTARRSAGTVPTPGQRRRMIEDTVAAQFEAVGAAAEGCDAVVAGGAPAVAARSVAERRGIGHAHAAFAPITLPSAHHAPPVFRMLGQGPGDRDPDRVSASGRRPRSWSGVRATPAGGGEPGHESRQHPPGPAVPGQPAARAPVGVPWHRRRCGSLSR</sequence>
<feature type="region of interest" description="Disordered" evidence="2">
    <location>
        <begin position="1"/>
        <end position="68"/>
    </location>
</feature>